<reference evidence="1 2" key="1">
    <citation type="submission" date="2018-05" db="EMBL/GenBank/DDBJ databases">
        <title>Genomic Encyclopedia of Type Strains, Phase IV (KMG-IV): sequencing the most valuable type-strain genomes for metagenomic binning, comparative biology and taxonomic classification.</title>
        <authorList>
            <person name="Goeker M."/>
        </authorList>
    </citation>
    <scope>NUCLEOTIDE SEQUENCE [LARGE SCALE GENOMIC DNA]</scope>
    <source>
        <strain evidence="1 2">DSM 44704</strain>
    </source>
</reference>
<protein>
    <submittedName>
        <fullName evidence="1">Uncharacterized protein</fullName>
    </submittedName>
</protein>
<dbReference type="Proteomes" id="UP000247569">
    <property type="component" value="Unassembled WGS sequence"/>
</dbReference>
<proteinExistence type="predicted"/>
<evidence type="ECO:0000313" key="2">
    <source>
        <dbReference type="Proteomes" id="UP000247569"/>
    </source>
</evidence>
<comment type="caution">
    <text evidence="1">The sequence shown here is derived from an EMBL/GenBank/DDBJ whole genome shotgun (WGS) entry which is preliminary data.</text>
</comment>
<accession>A0A318JS38</accession>
<dbReference type="AlphaFoldDB" id="A0A318JS38"/>
<dbReference type="EMBL" id="QJKF01000030">
    <property type="protein sequence ID" value="PXX52790.1"/>
    <property type="molecule type" value="Genomic_DNA"/>
</dbReference>
<organism evidence="1 2">
    <name type="scientific">Nocardia tenerifensis</name>
    <dbReference type="NCBI Taxonomy" id="228006"/>
    <lineage>
        <taxon>Bacteria</taxon>
        <taxon>Bacillati</taxon>
        <taxon>Actinomycetota</taxon>
        <taxon>Actinomycetes</taxon>
        <taxon>Mycobacteriales</taxon>
        <taxon>Nocardiaceae</taxon>
        <taxon>Nocardia</taxon>
    </lineage>
</organism>
<evidence type="ECO:0000313" key="1">
    <source>
        <dbReference type="EMBL" id="PXX52790.1"/>
    </source>
</evidence>
<gene>
    <name evidence="1" type="ORF">DFR70_13038</name>
</gene>
<name>A0A318JS38_9NOCA</name>
<sequence>MAVHREGEWLVATRSSHVAYEARPGWHRLSFWPERLVSSSAAVAGLVLAEIANDWNELLWAESPNVEMVWKLLGGQAKTLGMDAFEAVARCEQYEAPARGIDRGVRS</sequence>
<keyword evidence="2" id="KW-1185">Reference proteome</keyword>
<dbReference type="RefSeq" id="WP_040742271.1">
    <property type="nucleotide sequence ID" value="NZ_QJKF01000030.1"/>
</dbReference>